<name>A0A9N9FKU9_9GLOM</name>
<accession>A0A9N9FKU9</accession>
<keyword evidence="1" id="KW-0472">Membrane</keyword>
<feature type="transmembrane region" description="Helical" evidence="1">
    <location>
        <begin position="80"/>
        <end position="98"/>
    </location>
</feature>
<comment type="caution">
    <text evidence="2">The sequence shown here is derived from an EMBL/GenBank/DDBJ whole genome shotgun (WGS) entry which is preliminary data.</text>
</comment>
<dbReference type="AlphaFoldDB" id="A0A9N9FKU9"/>
<feature type="transmembrane region" description="Helical" evidence="1">
    <location>
        <begin position="202"/>
        <end position="218"/>
    </location>
</feature>
<keyword evidence="1" id="KW-1133">Transmembrane helix</keyword>
<reference evidence="2" key="1">
    <citation type="submission" date="2021-06" db="EMBL/GenBank/DDBJ databases">
        <authorList>
            <person name="Kallberg Y."/>
            <person name="Tangrot J."/>
            <person name="Rosling A."/>
        </authorList>
    </citation>
    <scope>NUCLEOTIDE SEQUENCE</scope>
    <source>
        <strain evidence="2">CL551</strain>
    </source>
</reference>
<organism evidence="2 3">
    <name type="scientific">Acaulospora morrowiae</name>
    <dbReference type="NCBI Taxonomy" id="94023"/>
    <lineage>
        <taxon>Eukaryota</taxon>
        <taxon>Fungi</taxon>
        <taxon>Fungi incertae sedis</taxon>
        <taxon>Mucoromycota</taxon>
        <taxon>Glomeromycotina</taxon>
        <taxon>Glomeromycetes</taxon>
        <taxon>Diversisporales</taxon>
        <taxon>Acaulosporaceae</taxon>
        <taxon>Acaulospora</taxon>
    </lineage>
</organism>
<keyword evidence="3" id="KW-1185">Reference proteome</keyword>
<evidence type="ECO:0000313" key="3">
    <source>
        <dbReference type="Proteomes" id="UP000789342"/>
    </source>
</evidence>
<evidence type="ECO:0000256" key="1">
    <source>
        <dbReference type="SAM" id="Phobius"/>
    </source>
</evidence>
<evidence type="ECO:0000313" key="2">
    <source>
        <dbReference type="EMBL" id="CAG8544074.1"/>
    </source>
</evidence>
<dbReference type="Proteomes" id="UP000789342">
    <property type="component" value="Unassembled WGS sequence"/>
</dbReference>
<feature type="transmembrane region" description="Helical" evidence="1">
    <location>
        <begin position="178"/>
        <end position="195"/>
    </location>
</feature>
<dbReference type="OrthoDB" id="5586934at2759"/>
<keyword evidence="1" id="KW-0812">Transmembrane</keyword>
<proteinExistence type="predicted"/>
<gene>
    <name evidence="2" type="ORF">AMORRO_LOCUS5266</name>
</gene>
<feature type="transmembrane region" description="Helical" evidence="1">
    <location>
        <begin position="104"/>
        <end position="122"/>
    </location>
</feature>
<protein>
    <submittedName>
        <fullName evidence="2">4366_t:CDS:1</fullName>
    </submittedName>
</protein>
<dbReference type="EMBL" id="CAJVPV010003132">
    <property type="protein sequence ID" value="CAG8544074.1"/>
    <property type="molecule type" value="Genomic_DNA"/>
</dbReference>
<feature type="transmembrane region" description="Helical" evidence="1">
    <location>
        <begin position="224"/>
        <end position="245"/>
    </location>
</feature>
<feature type="transmembrane region" description="Helical" evidence="1">
    <location>
        <begin position="48"/>
        <end position="68"/>
    </location>
</feature>
<sequence>MVLVALPIFQADEILKIYFVYNEMIIYYYYFRSDHWNRNSDLKLMTPLYILILTSFTFGILYIVIYQFIDTANEIIVDGIGWHFVGVAIFNVIWLVLVVNEELVLAWITILIVAAQLSYIYYNLKFKYPPLSRFDATFIHLPFSLYHAWIMIILTISTFVAFIPDKEKGRSSGVLEEILGVLALCFLETAAIGYIEKSKGDLASASVIAITLYGISFQQDDDAIIHWVALVFAVVSSVHILKTYLVKRLRERQEEHTPLLV</sequence>
<feature type="transmembrane region" description="Helical" evidence="1">
    <location>
        <begin position="143"/>
        <end position="163"/>
    </location>
</feature>